<protein>
    <submittedName>
        <fullName evidence="1">Uncharacterized protein</fullName>
    </submittedName>
</protein>
<dbReference type="KEGG" id="vg:65119073"/>
<reference evidence="1 2" key="1">
    <citation type="submission" date="2019-02" db="EMBL/GenBank/DDBJ databases">
        <authorList>
            <person name="Valenzuela R.K."/>
            <person name="Sawyer E."/>
            <person name="Patton C.J."/>
            <person name="Kotturi H."/>
            <person name="Garlena R.A."/>
            <person name="Russell D.A."/>
            <person name="Pope W.H."/>
            <person name="Jacobs-Sera D."/>
            <person name="Hatfull G.F."/>
        </authorList>
    </citation>
    <scope>NUCLEOTIDE SEQUENCE [LARGE SCALE GENOMIC DNA]</scope>
</reference>
<dbReference type="RefSeq" id="YP_010101361.1">
    <property type="nucleotide sequence ID" value="NC_055790.1"/>
</dbReference>
<dbReference type="GeneID" id="65119073"/>
<evidence type="ECO:0000313" key="1">
    <source>
        <dbReference type="EMBL" id="QBP29141.1"/>
    </source>
</evidence>
<proteinExistence type="predicted"/>
<evidence type="ECO:0000313" key="2">
    <source>
        <dbReference type="Proteomes" id="UP000294870"/>
    </source>
</evidence>
<sequence length="54" mass="5990">MTWVLVAGFVLLMFSWVLGVVPGWLVVLLLASFAAGFAYGGGMWEIPGFRWELK</sequence>
<name>A0A482JAY9_9CAUD</name>
<dbReference type="Proteomes" id="UP000294870">
    <property type="component" value="Segment"/>
</dbReference>
<accession>A0A482JAY9</accession>
<gene>
    <name evidence="1" type="primary">55</name>
    <name evidence="1" type="ORF">SEA_SILVERLEAF_56</name>
</gene>
<keyword evidence="2" id="KW-1185">Reference proteome</keyword>
<dbReference type="EMBL" id="MK494092">
    <property type="protein sequence ID" value="QBP29141.1"/>
    <property type="molecule type" value="Genomic_DNA"/>
</dbReference>
<organism evidence="1 2">
    <name type="scientific">Mycobacterium phage Silverleaf</name>
    <dbReference type="NCBI Taxonomy" id="2517969"/>
    <lineage>
        <taxon>Viruses</taxon>
        <taxon>Duplodnaviria</taxon>
        <taxon>Heunggongvirae</taxon>
        <taxon>Uroviricota</taxon>
        <taxon>Caudoviricetes</taxon>
        <taxon>Vilmaviridae</taxon>
        <taxon>Lclasvirinae</taxon>
        <taxon>Bronvirus</taxon>
        <taxon>Bronvirus silverleaf</taxon>
    </lineage>
</organism>